<reference evidence="4" key="1">
    <citation type="submission" date="2020-05" db="EMBL/GenBank/DDBJ databases">
        <authorList>
            <person name="Chiriac C."/>
            <person name="Salcher M."/>
            <person name="Ghai R."/>
            <person name="Kavagutti S V."/>
        </authorList>
    </citation>
    <scope>NUCLEOTIDE SEQUENCE</scope>
</reference>
<proteinExistence type="predicted"/>
<evidence type="ECO:0000313" key="3">
    <source>
        <dbReference type="EMBL" id="CAB4204315.1"/>
    </source>
</evidence>
<dbReference type="EMBL" id="LR797334">
    <property type="protein sequence ID" value="CAB4204315.1"/>
    <property type="molecule type" value="Genomic_DNA"/>
</dbReference>
<accession>A0A6J7XFX7</accession>
<organism evidence="4">
    <name type="scientific">uncultured Caudovirales phage</name>
    <dbReference type="NCBI Taxonomy" id="2100421"/>
    <lineage>
        <taxon>Viruses</taxon>
        <taxon>Duplodnaviria</taxon>
        <taxon>Heunggongvirae</taxon>
        <taxon>Uroviricota</taxon>
        <taxon>Caudoviricetes</taxon>
        <taxon>Peduoviridae</taxon>
        <taxon>Maltschvirus</taxon>
        <taxon>Maltschvirus maltsch</taxon>
    </lineage>
</organism>
<evidence type="ECO:0000313" key="2">
    <source>
        <dbReference type="EMBL" id="CAB4172744.1"/>
    </source>
</evidence>
<evidence type="ECO:0000313" key="4">
    <source>
        <dbReference type="EMBL" id="CAB5230220.1"/>
    </source>
</evidence>
<sequence>MKDVDRKHVRVVMTRMLNRQPLTLEQLQDELAHLAPANIVAQQMQQLVRSDIIVGIGGSNGYASDGATYETWSNAVARLKDRPAPSPRRCHTVRNPRRVA</sequence>
<evidence type="ECO:0000256" key="1">
    <source>
        <dbReference type="SAM" id="MobiDB-lite"/>
    </source>
</evidence>
<dbReference type="EMBL" id="LR798409">
    <property type="protein sequence ID" value="CAB5230220.1"/>
    <property type="molecule type" value="Genomic_DNA"/>
</dbReference>
<dbReference type="EMBL" id="LR796889">
    <property type="protein sequence ID" value="CAB4172744.1"/>
    <property type="molecule type" value="Genomic_DNA"/>
</dbReference>
<protein>
    <submittedName>
        <fullName evidence="4">Uncharacterized protein</fullName>
    </submittedName>
</protein>
<gene>
    <name evidence="3" type="ORF">UFOVP1392_48</name>
    <name evidence="4" type="ORF">UFOVP1569_47</name>
    <name evidence="2" type="ORF">UFOVP952_3</name>
</gene>
<name>A0A6J7XFX7_9CAUD</name>
<feature type="compositionally biased region" description="Basic residues" evidence="1">
    <location>
        <begin position="88"/>
        <end position="100"/>
    </location>
</feature>
<feature type="region of interest" description="Disordered" evidence="1">
    <location>
        <begin position="81"/>
        <end position="100"/>
    </location>
</feature>